<dbReference type="GO" id="GO:0007165">
    <property type="term" value="P:signal transduction"/>
    <property type="evidence" value="ECO:0007669"/>
    <property type="project" value="InterPro"/>
</dbReference>
<dbReference type="EMBL" id="CAJVCH010571355">
    <property type="protein sequence ID" value="CAG7837285.1"/>
    <property type="molecule type" value="Genomic_DNA"/>
</dbReference>
<evidence type="ECO:0000259" key="3">
    <source>
        <dbReference type="PROSITE" id="PS51860"/>
    </source>
</evidence>
<evidence type="ECO:0000256" key="1">
    <source>
        <dbReference type="PROSITE-ProRule" id="PRU01207"/>
    </source>
</evidence>
<evidence type="ECO:0000256" key="2">
    <source>
        <dbReference type="SAM" id="Coils"/>
    </source>
</evidence>
<keyword evidence="5" id="KW-1185">Reference proteome</keyword>
<reference evidence="4" key="1">
    <citation type="submission" date="2021-06" db="EMBL/GenBank/DDBJ databases">
        <authorList>
            <person name="Hodson N. C."/>
            <person name="Mongue J. A."/>
            <person name="Jaron S. K."/>
        </authorList>
    </citation>
    <scope>NUCLEOTIDE SEQUENCE</scope>
</reference>
<evidence type="ECO:0000313" key="5">
    <source>
        <dbReference type="Proteomes" id="UP000708208"/>
    </source>
</evidence>
<dbReference type="OrthoDB" id="63267at2759"/>
<organism evidence="4 5">
    <name type="scientific">Allacma fusca</name>
    <dbReference type="NCBI Taxonomy" id="39272"/>
    <lineage>
        <taxon>Eukaryota</taxon>
        <taxon>Metazoa</taxon>
        <taxon>Ecdysozoa</taxon>
        <taxon>Arthropoda</taxon>
        <taxon>Hexapoda</taxon>
        <taxon>Collembola</taxon>
        <taxon>Symphypleona</taxon>
        <taxon>Sminthuridae</taxon>
        <taxon>Allacma</taxon>
    </lineage>
</organism>
<dbReference type="GO" id="GO:0004674">
    <property type="term" value="F:protein serine/threonine kinase activity"/>
    <property type="evidence" value="ECO:0007669"/>
    <property type="project" value="InterPro"/>
</dbReference>
<keyword evidence="1 2" id="KW-0175">Coiled coil</keyword>
<name>A0A8J2PU36_9HEXA</name>
<protein>
    <recommendedName>
        <fullName evidence="3">REM-1 domain-containing protein</fullName>
    </recommendedName>
</protein>
<feature type="domain" description="REM-1" evidence="3">
    <location>
        <begin position="127"/>
        <end position="206"/>
    </location>
</feature>
<evidence type="ECO:0000313" key="4">
    <source>
        <dbReference type="EMBL" id="CAG7837285.1"/>
    </source>
</evidence>
<dbReference type="InterPro" id="IPR037313">
    <property type="entry name" value="PKN_HR1_1"/>
</dbReference>
<dbReference type="CDD" id="cd11622">
    <property type="entry name" value="HR1_PKN_1"/>
    <property type="match status" value="1"/>
</dbReference>
<dbReference type="Pfam" id="PF02185">
    <property type="entry name" value="HR1"/>
    <property type="match status" value="2"/>
</dbReference>
<feature type="domain" description="REM-1" evidence="3">
    <location>
        <begin position="35"/>
        <end position="110"/>
    </location>
</feature>
<accession>A0A8J2PU36</accession>
<dbReference type="InterPro" id="IPR011072">
    <property type="entry name" value="HR1_rho-bd"/>
</dbReference>
<dbReference type="PROSITE" id="PS51860">
    <property type="entry name" value="REM_1"/>
    <property type="match status" value="2"/>
</dbReference>
<dbReference type="Proteomes" id="UP000708208">
    <property type="component" value="Unassembled WGS sequence"/>
</dbReference>
<dbReference type="GO" id="GO:0031267">
    <property type="term" value="F:small GTPase binding"/>
    <property type="evidence" value="ECO:0007669"/>
    <property type="project" value="InterPro"/>
</dbReference>
<dbReference type="FunFam" id="1.10.287.160:FF:000003">
    <property type="entry name" value="Putative serine/threonine-protein kinase N2"/>
    <property type="match status" value="1"/>
</dbReference>
<dbReference type="FunFam" id="1.10.287.160:FF:000002">
    <property type="entry name" value="Putative serine/threonine-protein kinase N2"/>
    <property type="match status" value="1"/>
</dbReference>
<sequence length="294" mass="32727">MAYPASSSYYQGEYIAHPALYELSHKYGIAAEIGDGGGPGVIPHKLEELKEHIRRLIRKELKIKEGAEKLREVTTDRKSLAELTALVKKSNSRLSEMQAELQELDSQIILTQGGLPLLDNGHEDVNKSNAADNSNLSSFDERISSLEKQLNIELKVKQGAENMIQSYSSGRDKKLLADAQQMLQDSKAKIDYLKMRIAKAKHSRLENVAGSGIVGDGRYKDRNNQHGLAPVEVRIEELRHRLRIEKAVADGARNAIRSLQAGKVVDKKALQEVSNTDVDKCQIVSHDNGFHQQV</sequence>
<proteinExistence type="predicted"/>
<dbReference type="AlphaFoldDB" id="A0A8J2PU36"/>
<dbReference type="CDD" id="cd11623">
    <property type="entry name" value="HR1_PKN_2"/>
    <property type="match status" value="1"/>
</dbReference>
<dbReference type="SMART" id="SM00742">
    <property type="entry name" value="Hr1"/>
    <property type="match status" value="3"/>
</dbReference>
<feature type="coiled-coil region" evidence="2">
    <location>
        <begin position="80"/>
        <end position="107"/>
    </location>
</feature>
<gene>
    <name evidence="4" type="ORF">AFUS01_LOCUS46423</name>
</gene>
<comment type="caution">
    <text evidence="4">The sequence shown here is derived from an EMBL/GenBank/DDBJ whole genome shotgun (WGS) entry which is preliminary data.</text>
</comment>